<protein>
    <recommendedName>
        <fullName evidence="6">Metalloendopeptidase</fullName>
        <ecNumber evidence="6">3.4.24.-</ecNumber>
    </recommendedName>
</protein>
<dbReference type="EC" id="3.4.24.-" evidence="6"/>
<dbReference type="InterPro" id="IPR001506">
    <property type="entry name" value="Peptidase_M12A"/>
</dbReference>
<organism evidence="9 10">
    <name type="scientific">Hypsibius exemplaris</name>
    <name type="common">Freshwater tardigrade</name>
    <dbReference type="NCBI Taxonomy" id="2072580"/>
    <lineage>
        <taxon>Eukaryota</taxon>
        <taxon>Metazoa</taxon>
        <taxon>Ecdysozoa</taxon>
        <taxon>Tardigrada</taxon>
        <taxon>Eutardigrada</taxon>
        <taxon>Parachela</taxon>
        <taxon>Hypsibioidea</taxon>
        <taxon>Hypsibiidae</taxon>
        <taxon>Hypsibius</taxon>
    </lineage>
</organism>
<comment type="cofactor">
    <cofactor evidence="5 6">
        <name>Zn(2+)</name>
        <dbReference type="ChEBI" id="CHEBI:29105"/>
    </cofactor>
    <text evidence="5 6">Binds 1 zinc ion per subunit.</text>
</comment>
<dbReference type="OrthoDB" id="76388at2759"/>
<dbReference type="InterPro" id="IPR029070">
    <property type="entry name" value="Chitinase_insertion_sf"/>
</dbReference>
<evidence type="ECO:0000259" key="8">
    <source>
        <dbReference type="PROSITE" id="PS51910"/>
    </source>
</evidence>
<dbReference type="InterPro" id="IPR017853">
    <property type="entry name" value="GH"/>
</dbReference>
<feature type="binding site" evidence="5">
    <location>
        <position position="171"/>
    </location>
    <ligand>
        <name>Zn(2+)</name>
        <dbReference type="ChEBI" id="CHEBI:29105"/>
        <note>catalytic</note>
    </ligand>
</feature>
<dbReference type="EMBL" id="MTYJ01000277">
    <property type="protein sequence ID" value="OWA52623.1"/>
    <property type="molecule type" value="Genomic_DNA"/>
</dbReference>
<dbReference type="SUPFAM" id="SSF51445">
    <property type="entry name" value="(Trans)glycosidases"/>
    <property type="match status" value="1"/>
</dbReference>
<gene>
    <name evidence="9" type="ORF">BV898_17071</name>
</gene>
<dbReference type="Pfam" id="PF00704">
    <property type="entry name" value="Glyco_hydro_18"/>
    <property type="match status" value="1"/>
</dbReference>
<dbReference type="GO" id="GO:0016798">
    <property type="term" value="F:hydrolase activity, acting on glycosyl bonds"/>
    <property type="evidence" value="ECO:0007669"/>
    <property type="project" value="UniProtKB-KW"/>
</dbReference>
<dbReference type="InterPro" id="IPR011583">
    <property type="entry name" value="Chitinase_II/V-like_cat"/>
</dbReference>
<evidence type="ECO:0000256" key="5">
    <source>
        <dbReference type="PROSITE-ProRule" id="PRU01211"/>
    </source>
</evidence>
<feature type="chain" id="PRO_5041019641" description="Metalloendopeptidase" evidence="6">
    <location>
        <begin position="25"/>
        <end position="655"/>
    </location>
</feature>
<feature type="binding site" evidence="5">
    <location>
        <position position="181"/>
    </location>
    <ligand>
        <name>Zn(2+)</name>
        <dbReference type="ChEBI" id="CHEBI:29105"/>
        <note>catalytic</note>
    </ligand>
</feature>
<dbReference type="PANTHER" id="PTHR10127:SF883">
    <property type="entry name" value="ZINC METALLOPROTEINASE NAS-8"/>
    <property type="match status" value="1"/>
</dbReference>
<comment type="caution">
    <text evidence="5">Lacks conserved residue(s) required for the propagation of feature annotation.</text>
</comment>
<sequence>MGRNNLGLVINFKTFLFLSIPVLGRPAYNFDPDLAPDDSSHVPQSKVPLFESDILGIDARSLQTGSAPNMGRNGVSDENLRWKNNRVPFQFSKTYVYEQDKHDLVLKAMEGIENSTCIRFVQRTTETEYLLIIADANRCTSYIGNYHKAEQQVLLSLSHCFINQTYGIAQHELMHALGFYHEQARADRDDFVEINFDNIPKTEKSQFQKYDNSLAFGEPYDFGSILHYGMFDFAVDRTQWTIRPKPQYSDKEIGQRRHLSPIDINKINKMYSCTGYPGVPSVSLGGTDPDFETPHRGCYYPYEATNLDGLARYTVRNIDPSLCSYINVVKGNLISAGIIQAEFDRDILHKLNSFKKSYPKLKTLLSLSERDFSTLMELTQNLAKRHKFARAAAKSLRNWGFDGIDVTIKMDPGRVIKTDKTTVTSFFEKLRQVFEIDSVERDMTRLAISVVVFSESADSALIDASSLESFVDIVNVAAYDLGSSTTNRNAVVHHSPTLLGPLGVKQRYNLNSIMGMWSSQGFSKYKLVAGVPFYGRGWLLSDSDDHELGATALTWITASEHTGETRKWPFYEICLRIKSDGATDVFDTQIQASYAYNDAWWIGYNDVRTVQAKANWVKNNGYGGVYVKDVSQDDFRNICGLGQNPLLKTLKKAFT</sequence>
<keyword evidence="10" id="KW-1185">Reference proteome</keyword>
<feature type="signal peptide" evidence="6">
    <location>
        <begin position="1"/>
        <end position="24"/>
    </location>
</feature>
<dbReference type="Pfam" id="PF01400">
    <property type="entry name" value="Astacin"/>
    <property type="match status" value="1"/>
</dbReference>
<dbReference type="SUPFAM" id="SSF54556">
    <property type="entry name" value="Chitinase insertion domain"/>
    <property type="match status" value="1"/>
</dbReference>
<evidence type="ECO:0000256" key="2">
    <source>
        <dbReference type="ARBA" id="ARBA00022801"/>
    </source>
</evidence>
<dbReference type="GO" id="GO:0008061">
    <property type="term" value="F:chitin binding"/>
    <property type="evidence" value="ECO:0007669"/>
    <property type="project" value="InterPro"/>
</dbReference>
<accession>A0A9X6RLN7</accession>
<dbReference type="CDD" id="cd04280">
    <property type="entry name" value="ZnMc_astacin_like"/>
    <property type="match status" value="1"/>
</dbReference>
<evidence type="ECO:0000313" key="10">
    <source>
        <dbReference type="Proteomes" id="UP000192578"/>
    </source>
</evidence>
<evidence type="ECO:0000256" key="3">
    <source>
        <dbReference type="ARBA" id="ARBA00023180"/>
    </source>
</evidence>
<keyword evidence="5 6" id="KW-0645">Protease</keyword>
<evidence type="ECO:0000256" key="1">
    <source>
        <dbReference type="ARBA" id="ARBA00022729"/>
    </source>
</evidence>
<dbReference type="Gene3D" id="3.40.390.10">
    <property type="entry name" value="Collagenase (Catalytic Domain)"/>
    <property type="match status" value="1"/>
</dbReference>
<dbReference type="GO" id="GO:0006508">
    <property type="term" value="P:proteolysis"/>
    <property type="evidence" value="ECO:0007669"/>
    <property type="project" value="UniProtKB-KW"/>
</dbReference>
<dbReference type="Gene3D" id="3.20.20.80">
    <property type="entry name" value="Glycosidases"/>
    <property type="match status" value="1"/>
</dbReference>
<dbReference type="FunFam" id="3.10.50.10:FF:000003">
    <property type="entry name" value="Class V chitinase CHIT5b"/>
    <property type="match status" value="1"/>
</dbReference>
<dbReference type="GO" id="GO:0005975">
    <property type="term" value="P:carbohydrate metabolic process"/>
    <property type="evidence" value="ECO:0007669"/>
    <property type="project" value="InterPro"/>
</dbReference>
<dbReference type="SUPFAM" id="SSF55486">
    <property type="entry name" value="Metalloproteases ('zincins'), catalytic domain"/>
    <property type="match status" value="1"/>
</dbReference>
<keyword evidence="2 5" id="KW-0378">Hydrolase</keyword>
<dbReference type="InterPro" id="IPR024079">
    <property type="entry name" value="MetalloPept_cat_dom_sf"/>
</dbReference>
<keyword evidence="3" id="KW-0325">Glycoprotein</keyword>
<feature type="domain" description="GH18" evidence="8">
    <location>
        <begin position="294"/>
        <end position="655"/>
    </location>
</feature>
<dbReference type="GO" id="GO:0008270">
    <property type="term" value="F:zinc ion binding"/>
    <property type="evidence" value="ECO:0007669"/>
    <property type="project" value="UniProtKB-UniRule"/>
</dbReference>
<dbReference type="SMART" id="SM00636">
    <property type="entry name" value="Glyco_18"/>
    <property type="match status" value="1"/>
</dbReference>
<keyword evidence="1 6" id="KW-0732">Signal</keyword>
<feature type="domain" description="Peptidase M12A" evidence="7">
    <location>
        <begin position="73"/>
        <end position="274"/>
    </location>
</feature>
<dbReference type="PROSITE" id="PS51910">
    <property type="entry name" value="GH18_2"/>
    <property type="match status" value="1"/>
</dbReference>
<keyword evidence="4" id="KW-0326">Glycosidase</keyword>
<comment type="caution">
    <text evidence="9">The sequence shown here is derived from an EMBL/GenBank/DDBJ whole genome shotgun (WGS) entry which is preliminary data.</text>
</comment>
<dbReference type="GO" id="GO:0004222">
    <property type="term" value="F:metalloendopeptidase activity"/>
    <property type="evidence" value="ECO:0007669"/>
    <property type="project" value="UniProtKB-UniRule"/>
</dbReference>
<dbReference type="InterPro" id="IPR001223">
    <property type="entry name" value="Glyco_hydro18_cat"/>
</dbReference>
<name>A0A9X6RLN7_HYPEX</name>
<keyword evidence="5 6" id="KW-0479">Metal-binding</keyword>
<reference evidence="10" key="1">
    <citation type="submission" date="2017-01" db="EMBL/GenBank/DDBJ databases">
        <title>Comparative genomics of anhydrobiosis in the tardigrade Hypsibius dujardini.</title>
        <authorList>
            <person name="Yoshida Y."/>
            <person name="Koutsovoulos G."/>
            <person name="Laetsch D."/>
            <person name="Stevens L."/>
            <person name="Kumar S."/>
            <person name="Horikawa D."/>
            <person name="Ishino K."/>
            <person name="Komine S."/>
            <person name="Tomita M."/>
            <person name="Blaxter M."/>
            <person name="Arakawa K."/>
        </authorList>
    </citation>
    <scope>NUCLEOTIDE SEQUENCE [LARGE SCALE GENOMIC DNA]</scope>
    <source>
        <strain evidence="10">Z151</strain>
    </source>
</reference>
<dbReference type="SMART" id="SM00235">
    <property type="entry name" value="ZnMc"/>
    <property type="match status" value="1"/>
</dbReference>
<dbReference type="InterPro" id="IPR034035">
    <property type="entry name" value="Astacin-like_dom"/>
</dbReference>
<feature type="active site" evidence="5">
    <location>
        <position position="172"/>
    </location>
</feature>
<dbReference type="PRINTS" id="PR00480">
    <property type="entry name" value="ASTACIN"/>
</dbReference>
<dbReference type="Proteomes" id="UP000192578">
    <property type="component" value="Unassembled WGS sequence"/>
</dbReference>
<evidence type="ECO:0000256" key="6">
    <source>
        <dbReference type="RuleBase" id="RU361183"/>
    </source>
</evidence>
<dbReference type="PROSITE" id="PS51864">
    <property type="entry name" value="ASTACIN"/>
    <property type="match status" value="1"/>
</dbReference>
<keyword evidence="5 6" id="KW-0482">Metalloprotease</keyword>
<proteinExistence type="predicted"/>
<evidence type="ECO:0000313" key="9">
    <source>
        <dbReference type="EMBL" id="OWA52623.1"/>
    </source>
</evidence>
<keyword evidence="5 6" id="KW-0862">Zinc</keyword>
<dbReference type="Gene3D" id="3.10.50.10">
    <property type="match status" value="1"/>
</dbReference>
<dbReference type="InterPro" id="IPR006026">
    <property type="entry name" value="Peptidase_Metallo"/>
</dbReference>
<dbReference type="PANTHER" id="PTHR10127">
    <property type="entry name" value="DISCOIDIN, CUB, EGF, LAMININ , AND ZINC METALLOPROTEASE DOMAIN CONTAINING"/>
    <property type="match status" value="1"/>
</dbReference>
<dbReference type="AlphaFoldDB" id="A0A9X6RLN7"/>
<feature type="binding site" evidence="5">
    <location>
        <position position="175"/>
    </location>
    <ligand>
        <name>Zn(2+)</name>
        <dbReference type="ChEBI" id="CHEBI:29105"/>
        <note>catalytic</note>
    </ligand>
</feature>
<evidence type="ECO:0000259" key="7">
    <source>
        <dbReference type="PROSITE" id="PS51864"/>
    </source>
</evidence>
<evidence type="ECO:0000256" key="4">
    <source>
        <dbReference type="ARBA" id="ARBA00023295"/>
    </source>
</evidence>